<dbReference type="GO" id="GO:0016831">
    <property type="term" value="F:carboxy-lyase activity"/>
    <property type="evidence" value="ECO:0007669"/>
    <property type="project" value="UniProtKB-KW"/>
</dbReference>
<comment type="similarity">
    <text evidence="3">Belongs to the metallo-dependent hydrolases superfamily.</text>
</comment>
<evidence type="ECO:0000256" key="3">
    <source>
        <dbReference type="RuleBase" id="RU366045"/>
    </source>
</evidence>
<keyword evidence="1 3" id="KW-0210">Decarboxylase</keyword>
<evidence type="ECO:0000313" key="6">
    <source>
        <dbReference type="Proteomes" id="UP000799429"/>
    </source>
</evidence>
<dbReference type="OrthoDB" id="432010at2759"/>
<gene>
    <name evidence="5" type="ORF">M501DRAFT_1010779</name>
</gene>
<protein>
    <recommendedName>
        <fullName evidence="4">Amidohydrolase-related domain-containing protein</fullName>
    </recommendedName>
</protein>
<organism evidence="5 6">
    <name type="scientific">Patellaria atrata CBS 101060</name>
    <dbReference type="NCBI Taxonomy" id="1346257"/>
    <lineage>
        <taxon>Eukaryota</taxon>
        <taxon>Fungi</taxon>
        <taxon>Dikarya</taxon>
        <taxon>Ascomycota</taxon>
        <taxon>Pezizomycotina</taxon>
        <taxon>Dothideomycetes</taxon>
        <taxon>Dothideomycetes incertae sedis</taxon>
        <taxon>Patellariales</taxon>
        <taxon>Patellariaceae</taxon>
        <taxon>Patellaria</taxon>
    </lineage>
</organism>
<feature type="domain" description="Amidohydrolase-related" evidence="4">
    <location>
        <begin position="49"/>
        <end position="267"/>
    </location>
</feature>
<evidence type="ECO:0000256" key="2">
    <source>
        <dbReference type="ARBA" id="ARBA00023239"/>
    </source>
</evidence>
<dbReference type="GO" id="GO:0005829">
    <property type="term" value="C:cytosol"/>
    <property type="evidence" value="ECO:0007669"/>
    <property type="project" value="TreeGrafter"/>
</dbReference>
<keyword evidence="2 3" id="KW-0456">Lyase</keyword>
<dbReference type="Proteomes" id="UP000799429">
    <property type="component" value="Unassembled WGS sequence"/>
</dbReference>
<dbReference type="PANTHER" id="PTHR21240">
    <property type="entry name" value="2-AMINO-3-CARBOXYLMUCONATE-6-SEMIALDEHYDE DECARBOXYLASE"/>
    <property type="match status" value="1"/>
</dbReference>
<keyword evidence="6" id="KW-1185">Reference proteome</keyword>
<evidence type="ECO:0000313" key="5">
    <source>
        <dbReference type="EMBL" id="KAF2839728.1"/>
    </source>
</evidence>
<dbReference type="InterPro" id="IPR006680">
    <property type="entry name" value="Amidohydro-rel"/>
</dbReference>
<dbReference type="PANTHER" id="PTHR21240:SF30">
    <property type="entry name" value="AMIDOHYDROLASE-RELATED DOMAIN-CONTAINING PROTEIN-RELATED"/>
    <property type="match status" value="1"/>
</dbReference>
<dbReference type="InterPro" id="IPR032465">
    <property type="entry name" value="ACMSD"/>
</dbReference>
<name>A0A9P4VQE1_9PEZI</name>
<accession>A0A9P4VQE1</accession>
<dbReference type="GO" id="GO:0019748">
    <property type="term" value="P:secondary metabolic process"/>
    <property type="evidence" value="ECO:0007669"/>
    <property type="project" value="TreeGrafter"/>
</dbReference>
<dbReference type="SUPFAM" id="SSF51556">
    <property type="entry name" value="Metallo-dependent hydrolases"/>
    <property type="match status" value="1"/>
</dbReference>
<evidence type="ECO:0000259" key="4">
    <source>
        <dbReference type="Pfam" id="PF04909"/>
    </source>
</evidence>
<dbReference type="GO" id="GO:0016787">
    <property type="term" value="F:hydrolase activity"/>
    <property type="evidence" value="ECO:0007669"/>
    <property type="project" value="InterPro"/>
</dbReference>
<reference evidence="5" key="1">
    <citation type="journal article" date="2020" name="Stud. Mycol.">
        <title>101 Dothideomycetes genomes: a test case for predicting lifestyles and emergence of pathogens.</title>
        <authorList>
            <person name="Haridas S."/>
            <person name="Albert R."/>
            <person name="Binder M."/>
            <person name="Bloem J."/>
            <person name="Labutti K."/>
            <person name="Salamov A."/>
            <person name="Andreopoulos B."/>
            <person name="Baker S."/>
            <person name="Barry K."/>
            <person name="Bills G."/>
            <person name="Bluhm B."/>
            <person name="Cannon C."/>
            <person name="Castanera R."/>
            <person name="Culley D."/>
            <person name="Daum C."/>
            <person name="Ezra D."/>
            <person name="Gonzalez J."/>
            <person name="Henrissat B."/>
            <person name="Kuo A."/>
            <person name="Liang C."/>
            <person name="Lipzen A."/>
            <person name="Lutzoni F."/>
            <person name="Magnuson J."/>
            <person name="Mondo S."/>
            <person name="Nolan M."/>
            <person name="Ohm R."/>
            <person name="Pangilinan J."/>
            <person name="Park H.-J."/>
            <person name="Ramirez L."/>
            <person name="Alfaro M."/>
            <person name="Sun H."/>
            <person name="Tritt A."/>
            <person name="Yoshinaga Y."/>
            <person name="Zwiers L.-H."/>
            <person name="Turgeon B."/>
            <person name="Goodwin S."/>
            <person name="Spatafora J."/>
            <person name="Crous P."/>
            <person name="Grigoriev I."/>
        </authorList>
    </citation>
    <scope>NUCLEOTIDE SEQUENCE</scope>
    <source>
        <strain evidence="5">CBS 101060</strain>
    </source>
</reference>
<dbReference type="Pfam" id="PF04909">
    <property type="entry name" value="Amidohydro_2"/>
    <property type="match status" value="1"/>
</dbReference>
<dbReference type="Gene3D" id="3.20.20.140">
    <property type="entry name" value="Metal-dependent hydrolases"/>
    <property type="match status" value="2"/>
</dbReference>
<dbReference type="AlphaFoldDB" id="A0A9P4VQE1"/>
<sequence>MTIRIFGFGNLNMTQMCGEGSRESFFFSQAALDGENSNYSEQLKHIPGIEAEQCRAANQQLADAITANPTRFTGFAALPVSDPIACAKELSYCIKDLGFVGALIDKHNQGKHYEGSDWSTDSLKSVLYSGEISAAASTSLASSGFGWHSDVAMHVLKLFAAGVFNRFPRLKIIVRHIGEIWGKRDCVFGEVYDKNIWITTSGVWSVDPMACILWNTRIDYILYSVDYPFATNENGLKFVEDLATSGLVTEKELEMIAYKNAEVILRLQMCT</sequence>
<comment type="caution">
    <text evidence="5">The sequence shown here is derived from an EMBL/GenBank/DDBJ whole genome shotgun (WGS) entry which is preliminary data.</text>
</comment>
<evidence type="ECO:0000256" key="1">
    <source>
        <dbReference type="ARBA" id="ARBA00022793"/>
    </source>
</evidence>
<dbReference type="InterPro" id="IPR032466">
    <property type="entry name" value="Metal_Hydrolase"/>
</dbReference>
<dbReference type="EMBL" id="MU006094">
    <property type="protein sequence ID" value="KAF2839728.1"/>
    <property type="molecule type" value="Genomic_DNA"/>
</dbReference>
<proteinExistence type="inferred from homology"/>